<accession>A0A6I0F6P7</accession>
<comment type="caution">
    <text evidence="4">The sequence shown here is derived from an EMBL/GenBank/DDBJ whole genome shotgun (WGS) entry which is preliminary data.</text>
</comment>
<sequence>MLLKVMIDPGHGGRDPGAVGPTGLRESDVALAVALEVASLLKPIVDYKLTRDRDIALGPDVNRDLQERVRKANEYDASIFVSIHCNAATNKSAKGTETFCYQRGGKGEELAKKIQNNIIKELSLVDRGVKTASFYVLRQTKMPAVLVELAFITNPEEEKLLRQKEVQQRFARTIAEAVASFFSLTLPKEGDHLSSTGPFSDVPDDRWSAKDIQEAFDRGIIKGDEQGKFNPQEAITREETVALINRAINYIMSKK</sequence>
<dbReference type="CDD" id="cd02696">
    <property type="entry name" value="MurNAc-LAA"/>
    <property type="match status" value="1"/>
</dbReference>
<dbReference type="PANTHER" id="PTHR30404">
    <property type="entry name" value="N-ACETYLMURAMOYL-L-ALANINE AMIDASE"/>
    <property type="match status" value="1"/>
</dbReference>
<reference evidence="4 5" key="1">
    <citation type="submission" date="2019-10" db="EMBL/GenBank/DDBJ databases">
        <title>Whole-genome sequence of the extremophile Heliorestis acidaminivorans DSM 24790.</title>
        <authorList>
            <person name="Kyndt J.A."/>
            <person name="Meyer T.E."/>
        </authorList>
    </citation>
    <scope>NUCLEOTIDE SEQUENCE [LARGE SCALE GENOMIC DNA]</scope>
    <source>
        <strain evidence="4 5">DSM 24790</strain>
    </source>
</reference>
<keyword evidence="5" id="KW-1185">Reference proteome</keyword>
<dbReference type="SMART" id="SM00646">
    <property type="entry name" value="Ami_3"/>
    <property type="match status" value="1"/>
</dbReference>
<evidence type="ECO:0000313" key="4">
    <source>
        <dbReference type="EMBL" id="KAB2954652.1"/>
    </source>
</evidence>
<evidence type="ECO:0000259" key="3">
    <source>
        <dbReference type="PROSITE" id="PS51272"/>
    </source>
</evidence>
<dbReference type="EMBL" id="WBXO01000001">
    <property type="protein sequence ID" value="KAB2954652.1"/>
    <property type="molecule type" value="Genomic_DNA"/>
</dbReference>
<dbReference type="Pfam" id="PF01520">
    <property type="entry name" value="Amidase_3"/>
    <property type="match status" value="1"/>
</dbReference>
<organism evidence="4 5">
    <name type="scientific">Heliorestis acidaminivorans</name>
    <dbReference type="NCBI Taxonomy" id="553427"/>
    <lineage>
        <taxon>Bacteria</taxon>
        <taxon>Bacillati</taxon>
        <taxon>Bacillota</taxon>
        <taxon>Clostridia</taxon>
        <taxon>Eubacteriales</taxon>
        <taxon>Heliobacteriaceae</taxon>
        <taxon>Heliorestis</taxon>
    </lineage>
</organism>
<dbReference type="InterPro" id="IPR002508">
    <property type="entry name" value="MurNAc-LAA_cat"/>
</dbReference>
<feature type="domain" description="SLH" evidence="3">
    <location>
        <begin position="195"/>
        <end position="255"/>
    </location>
</feature>
<dbReference type="Gene3D" id="3.40.630.40">
    <property type="entry name" value="Zn-dependent exopeptidases"/>
    <property type="match status" value="1"/>
</dbReference>
<keyword evidence="2" id="KW-0378">Hydrolase</keyword>
<protein>
    <submittedName>
        <fullName evidence="4">N-acetylmuramoyl-L-alanine amidase</fullName>
    </submittedName>
</protein>
<dbReference type="GO" id="GO:0030288">
    <property type="term" value="C:outer membrane-bounded periplasmic space"/>
    <property type="evidence" value="ECO:0007669"/>
    <property type="project" value="TreeGrafter"/>
</dbReference>
<dbReference type="AlphaFoldDB" id="A0A6I0F6P7"/>
<dbReference type="PANTHER" id="PTHR30404:SF0">
    <property type="entry name" value="N-ACETYLMURAMOYL-L-ALANINE AMIDASE AMIC"/>
    <property type="match status" value="1"/>
</dbReference>
<evidence type="ECO:0000256" key="1">
    <source>
        <dbReference type="ARBA" id="ARBA00022737"/>
    </source>
</evidence>
<dbReference type="PROSITE" id="PS51272">
    <property type="entry name" value="SLH"/>
    <property type="match status" value="1"/>
</dbReference>
<dbReference type="GO" id="GO:0008745">
    <property type="term" value="F:N-acetylmuramoyl-L-alanine amidase activity"/>
    <property type="evidence" value="ECO:0007669"/>
    <property type="project" value="InterPro"/>
</dbReference>
<dbReference type="Proteomes" id="UP000468766">
    <property type="component" value="Unassembled WGS sequence"/>
</dbReference>
<dbReference type="InterPro" id="IPR050695">
    <property type="entry name" value="N-acetylmuramoyl_amidase_3"/>
</dbReference>
<evidence type="ECO:0000256" key="2">
    <source>
        <dbReference type="ARBA" id="ARBA00022801"/>
    </source>
</evidence>
<dbReference type="InterPro" id="IPR001119">
    <property type="entry name" value="SLH_dom"/>
</dbReference>
<keyword evidence="1" id="KW-0677">Repeat</keyword>
<dbReference type="GO" id="GO:0009253">
    <property type="term" value="P:peptidoglycan catabolic process"/>
    <property type="evidence" value="ECO:0007669"/>
    <property type="project" value="InterPro"/>
</dbReference>
<name>A0A6I0F6P7_9FIRM</name>
<dbReference type="OrthoDB" id="9772024at2"/>
<dbReference type="Pfam" id="PF00395">
    <property type="entry name" value="SLH"/>
    <property type="match status" value="1"/>
</dbReference>
<evidence type="ECO:0000313" key="5">
    <source>
        <dbReference type="Proteomes" id="UP000468766"/>
    </source>
</evidence>
<proteinExistence type="predicted"/>
<gene>
    <name evidence="4" type="ORF">F9B85_00165</name>
</gene>
<dbReference type="SUPFAM" id="SSF53187">
    <property type="entry name" value="Zn-dependent exopeptidases"/>
    <property type="match status" value="1"/>
</dbReference>